<dbReference type="Proteomes" id="UP001295684">
    <property type="component" value="Unassembled WGS sequence"/>
</dbReference>
<name>A0AAD2D580_EUPCR</name>
<evidence type="ECO:0000313" key="1">
    <source>
        <dbReference type="EMBL" id="CAI2380241.1"/>
    </source>
</evidence>
<comment type="caution">
    <text evidence="1">The sequence shown here is derived from an EMBL/GenBank/DDBJ whole genome shotgun (WGS) entry which is preliminary data.</text>
</comment>
<dbReference type="AlphaFoldDB" id="A0AAD2D580"/>
<evidence type="ECO:0000313" key="2">
    <source>
        <dbReference type="Proteomes" id="UP001295684"/>
    </source>
</evidence>
<reference evidence="1" key="1">
    <citation type="submission" date="2023-07" db="EMBL/GenBank/DDBJ databases">
        <authorList>
            <consortium name="AG Swart"/>
            <person name="Singh M."/>
            <person name="Singh A."/>
            <person name="Seah K."/>
            <person name="Emmerich C."/>
        </authorList>
    </citation>
    <scope>NUCLEOTIDE SEQUENCE</scope>
    <source>
        <strain evidence="1">DP1</strain>
    </source>
</reference>
<proteinExistence type="predicted"/>
<accession>A0AAD2D580</accession>
<organism evidence="1 2">
    <name type="scientific">Euplotes crassus</name>
    <dbReference type="NCBI Taxonomy" id="5936"/>
    <lineage>
        <taxon>Eukaryota</taxon>
        <taxon>Sar</taxon>
        <taxon>Alveolata</taxon>
        <taxon>Ciliophora</taxon>
        <taxon>Intramacronucleata</taxon>
        <taxon>Spirotrichea</taxon>
        <taxon>Hypotrichia</taxon>
        <taxon>Euplotida</taxon>
        <taxon>Euplotidae</taxon>
        <taxon>Moneuplotes</taxon>
    </lineage>
</organism>
<gene>
    <name evidence="1" type="ORF">ECRASSUSDP1_LOCUS21673</name>
</gene>
<dbReference type="EMBL" id="CAMPGE010022182">
    <property type="protein sequence ID" value="CAI2380241.1"/>
    <property type="molecule type" value="Genomic_DNA"/>
</dbReference>
<protein>
    <submittedName>
        <fullName evidence="1">Uncharacterized protein</fullName>
    </submittedName>
</protein>
<sequence>MESKEADSKSNGQIGENSSQLKTLYFKSISTNCAKHDLPFKGLQRETNILMCEECLKNVEKKDNESILPIFTAREFPAETAQDEPESRNLKTQDYISKKKQEADTNLTNFFKSIHEILYDIEGRKLQEVDEKIKDAFGRNLNFSELQRTIKVLQEKSEKVKKRIDKDEFHKIVSKKDEYQDLINDSDNVILDAQVYLEKTSSLGPDWNKDFINIFGLDIALEELIREYIRFQN</sequence>
<keyword evidence="2" id="KW-1185">Reference proteome</keyword>